<dbReference type="PANTHER" id="PTHR21503">
    <property type="entry name" value="F-BOX-CONTAINING HYPOTHETICAL PROTEIN C.ELEGANS"/>
    <property type="match status" value="1"/>
</dbReference>
<feature type="signal peptide" evidence="1">
    <location>
        <begin position="1"/>
        <end position="18"/>
    </location>
</feature>
<comment type="caution">
    <text evidence="3">The sequence shown here is derived from an EMBL/GenBank/DDBJ whole genome shotgun (WGS) entry which is preliminary data.</text>
</comment>
<feature type="domain" description="F-box" evidence="2">
    <location>
        <begin position="50"/>
        <end position="95"/>
    </location>
</feature>
<accession>A0A2G5TWR1</accession>
<feature type="domain" description="F-box" evidence="2">
    <location>
        <begin position="727"/>
        <end position="772"/>
    </location>
</feature>
<reference evidence="4" key="1">
    <citation type="submission" date="2017-10" db="EMBL/GenBank/DDBJ databases">
        <title>Rapid genome shrinkage in a self-fertile nematode reveals novel sperm competition proteins.</title>
        <authorList>
            <person name="Yin D."/>
            <person name="Schwarz E.M."/>
            <person name="Thomas C.G."/>
            <person name="Felde R.L."/>
            <person name="Korf I.F."/>
            <person name="Cutter A.D."/>
            <person name="Schartner C.M."/>
            <person name="Ralston E.J."/>
            <person name="Meyer B.J."/>
            <person name="Haag E.S."/>
        </authorList>
    </citation>
    <scope>NUCLEOTIDE SEQUENCE [LARGE SCALE GENOMIC DNA]</scope>
    <source>
        <strain evidence="4">JU1422</strain>
    </source>
</reference>
<name>A0A2G5TWR1_9PELO</name>
<proteinExistence type="predicted"/>
<keyword evidence="4" id="KW-1185">Reference proteome</keyword>
<evidence type="ECO:0000256" key="1">
    <source>
        <dbReference type="SAM" id="SignalP"/>
    </source>
</evidence>
<dbReference type="Pfam" id="PF00646">
    <property type="entry name" value="F-box"/>
    <property type="match status" value="3"/>
</dbReference>
<dbReference type="AlphaFoldDB" id="A0A2G5TWR1"/>
<dbReference type="InterPro" id="IPR001810">
    <property type="entry name" value="F-box_dom"/>
</dbReference>
<dbReference type="PROSITE" id="PS50181">
    <property type="entry name" value="FBOX"/>
    <property type="match status" value="3"/>
</dbReference>
<keyword evidence="1" id="KW-0732">Signal</keyword>
<feature type="chain" id="PRO_5013633565" description="F-box domain-containing protein" evidence="1">
    <location>
        <begin position="19"/>
        <end position="1031"/>
    </location>
</feature>
<dbReference type="PANTHER" id="PTHR21503:SF8">
    <property type="entry name" value="F-BOX ASSOCIATED DOMAIN-CONTAINING PROTEIN-RELATED"/>
    <property type="match status" value="1"/>
</dbReference>
<gene>
    <name evidence="3" type="primary">Cnig_chr_IV.g12309</name>
    <name evidence="3" type="ORF">B9Z55_012309</name>
</gene>
<dbReference type="Pfam" id="PF07735">
    <property type="entry name" value="FBA_2"/>
    <property type="match status" value="3"/>
</dbReference>
<sequence>MIFHEIVLLLWQLTSIIQTRLEKKSKPRIRFPSFKHLKIRDNWPEEPNVQFPILKLPRVVLLECIENLDVLEIIIFSQLSKRAKSMSKLIHWNLLDITFGHDDKDPYILLTLSSHPGHTWIIRYKGFYEGEEESPEYPYFKSYLTGPQAKHYLFLKNDGNAIEDMKQMVEHICEVFRSSICGIYIAEESQIDWIVKFQPEVRHVYIKNNVVTSVETLDHVFKSIKVTEHFVLGSIGTGNETSSTEPIPYRSVSILSSCWVTLPAVLNGNNSIIRLIDSKLTTKDINTILKEWQMGTKLRNLEYLEIEIFTTQDLESLSNEAVKDLNLTESDGNDGRPRKVILFGKLTAIIQTKMTTQSKPKNRFPLLNLPRVVLLECIENLDVLEVIIFSLLSKRAKSITKLINWTPLNIHLLFGGDTIQIHLKVSNGTGQNWDIAYANDEKQLEYLHFQSLLSVPTEHHYLFLKDNGNVIENSKQMAEHICEVFRSTIGGISIGEESQIEWLIKFQPTIRHVSICDDVIISAKTLDRVLNSLKVTEYLGVGSIVTNEKYQITKPIQSRSVAIGNSCWITLPSILNGTNSIIRLYDSNLTAKDINTILKEWHMGIKLRNLEYLEIEIFPTQDHISYSEILEGLDLTYDVEEEGRPTTVKIDDDWTIKLPRVQSGFNLIRSDGMIGSIVEIKGEYSGKKLKICTFTLPQMIFYEDDVFSELTTLIQNIFPETSKPKYRFPLLKLPKLVLLECIENLDLLEVTLFSLLSKRTKSIAKLIHWSGLDISFNHDKNPYIWLGRSSDLGRSWIIGYDALNEEEEESPEYPYFESDLTGPKVTHKLFLRSNGTAIEDTKRMIEHICEVFRSSISAINIVEQSLIDWIIQFQPEVRCACINDNVITSVETLNRVLKSFKVTEHLVLGSVETDKKTKITEPIPYRSISIWNSYWVTLPAILNGTNSIIRLLDSKLTPKDINTILKEWQMGTKLRNLEYLEIEIFTTQDLEIVSNEAVINLNLTESDGNDGRPKTGRIYDEYISTLPSPVS</sequence>
<protein>
    <recommendedName>
        <fullName evidence="2">F-box domain-containing protein</fullName>
    </recommendedName>
</protein>
<feature type="domain" description="F-box" evidence="2">
    <location>
        <begin position="363"/>
        <end position="408"/>
    </location>
</feature>
<evidence type="ECO:0000313" key="4">
    <source>
        <dbReference type="Proteomes" id="UP000230233"/>
    </source>
</evidence>
<dbReference type="InterPro" id="IPR012885">
    <property type="entry name" value="F-box_Sdz-33"/>
</dbReference>
<evidence type="ECO:0000259" key="2">
    <source>
        <dbReference type="PROSITE" id="PS50181"/>
    </source>
</evidence>
<dbReference type="EMBL" id="PDUG01000004">
    <property type="protein sequence ID" value="PIC31698.1"/>
    <property type="molecule type" value="Genomic_DNA"/>
</dbReference>
<organism evidence="3 4">
    <name type="scientific">Caenorhabditis nigoni</name>
    <dbReference type="NCBI Taxonomy" id="1611254"/>
    <lineage>
        <taxon>Eukaryota</taxon>
        <taxon>Metazoa</taxon>
        <taxon>Ecdysozoa</taxon>
        <taxon>Nematoda</taxon>
        <taxon>Chromadorea</taxon>
        <taxon>Rhabditida</taxon>
        <taxon>Rhabditina</taxon>
        <taxon>Rhabditomorpha</taxon>
        <taxon>Rhabditoidea</taxon>
        <taxon>Rhabditidae</taxon>
        <taxon>Peloderinae</taxon>
        <taxon>Caenorhabditis</taxon>
    </lineage>
</organism>
<evidence type="ECO:0000313" key="3">
    <source>
        <dbReference type="EMBL" id="PIC31698.1"/>
    </source>
</evidence>
<dbReference type="Proteomes" id="UP000230233">
    <property type="component" value="Chromosome IV"/>
</dbReference>